<dbReference type="Proteomes" id="UP000183190">
    <property type="component" value="Unassembled WGS sequence"/>
</dbReference>
<organism evidence="1 2">
    <name type="scientific">Ruminococcus flavefaciens</name>
    <dbReference type="NCBI Taxonomy" id="1265"/>
    <lineage>
        <taxon>Bacteria</taxon>
        <taxon>Bacillati</taxon>
        <taxon>Bacillota</taxon>
        <taxon>Clostridia</taxon>
        <taxon>Eubacteriales</taxon>
        <taxon>Oscillospiraceae</taxon>
        <taxon>Ruminococcus</taxon>
    </lineage>
</organism>
<accession>A0A1H6KQL0</accession>
<dbReference type="AlphaFoldDB" id="A0A1H6KQL0"/>
<sequence>MNEKNLKNIVKPLIKPARNFLITAVGAVGLGEIIHKGREALTRKKAMNAAIRENNRKEAKQDKSEEDGIC</sequence>
<proteinExistence type="predicted"/>
<dbReference type="EMBL" id="FNWV01000009">
    <property type="protein sequence ID" value="SEH74146.1"/>
    <property type="molecule type" value="Genomic_DNA"/>
</dbReference>
<protein>
    <submittedName>
        <fullName evidence="1">Uncharacterized protein</fullName>
    </submittedName>
</protein>
<reference evidence="1 2" key="1">
    <citation type="submission" date="2016-10" db="EMBL/GenBank/DDBJ databases">
        <authorList>
            <person name="de Groot N.N."/>
        </authorList>
    </citation>
    <scope>NUCLEOTIDE SEQUENCE [LARGE SCALE GENOMIC DNA]</scope>
    <source>
        <strain evidence="1 2">YAD2003</strain>
    </source>
</reference>
<evidence type="ECO:0000313" key="2">
    <source>
        <dbReference type="Proteomes" id="UP000183190"/>
    </source>
</evidence>
<name>A0A1H6KQL0_RUMFL</name>
<dbReference type="RefSeq" id="WP_074717723.1">
    <property type="nucleotide sequence ID" value="NZ_FNWV01000009.1"/>
</dbReference>
<evidence type="ECO:0000313" key="1">
    <source>
        <dbReference type="EMBL" id="SEH74146.1"/>
    </source>
</evidence>
<gene>
    <name evidence="1" type="ORF">SAMN02910265_02416</name>
</gene>